<name>A0A168KVN3_ABSGL</name>
<dbReference type="Proteomes" id="UP000078561">
    <property type="component" value="Unassembled WGS sequence"/>
</dbReference>
<keyword evidence="4 6" id="KW-0472">Membrane</keyword>
<gene>
    <name evidence="7" type="primary">ABSGL_00880.1 scaffold 958</name>
</gene>
<comment type="subcellular location">
    <subcellularLocation>
        <location evidence="1">Membrane</location>
        <topology evidence="1">Multi-pass membrane protein</topology>
    </subcellularLocation>
</comment>
<evidence type="ECO:0000313" key="8">
    <source>
        <dbReference type="Proteomes" id="UP000078561"/>
    </source>
</evidence>
<reference evidence="7" key="1">
    <citation type="submission" date="2016-04" db="EMBL/GenBank/DDBJ databases">
        <authorList>
            <person name="Evans L.H."/>
            <person name="Alamgir A."/>
            <person name="Owens N."/>
            <person name="Weber N.D."/>
            <person name="Virtaneva K."/>
            <person name="Barbian K."/>
            <person name="Babar A."/>
            <person name="Rosenke K."/>
        </authorList>
    </citation>
    <scope>NUCLEOTIDE SEQUENCE [LARGE SCALE GENOMIC DNA]</scope>
    <source>
        <strain evidence="7">CBS 101.48</strain>
    </source>
</reference>
<accession>A0A168KVN3</accession>
<keyword evidence="2 6" id="KW-0812">Transmembrane</keyword>
<dbReference type="InParanoid" id="A0A168KVN3"/>
<dbReference type="GO" id="GO:0016020">
    <property type="term" value="C:membrane"/>
    <property type="evidence" value="ECO:0007669"/>
    <property type="project" value="UniProtKB-SubCell"/>
</dbReference>
<feature type="transmembrane region" description="Helical" evidence="6">
    <location>
        <begin position="479"/>
        <end position="498"/>
    </location>
</feature>
<evidence type="ECO:0000256" key="4">
    <source>
        <dbReference type="ARBA" id="ARBA00023136"/>
    </source>
</evidence>
<dbReference type="GO" id="GO:0015179">
    <property type="term" value="F:L-amino acid transmembrane transporter activity"/>
    <property type="evidence" value="ECO:0007669"/>
    <property type="project" value="TreeGrafter"/>
</dbReference>
<dbReference type="InterPro" id="IPR050598">
    <property type="entry name" value="AminoAcid_Transporter"/>
</dbReference>
<dbReference type="AlphaFoldDB" id="A0A168KVN3"/>
<dbReference type="EMBL" id="LT550334">
    <property type="protein sequence ID" value="SAL95551.1"/>
    <property type="molecule type" value="Genomic_DNA"/>
</dbReference>
<feature type="transmembrane region" description="Helical" evidence="6">
    <location>
        <begin position="407"/>
        <end position="432"/>
    </location>
</feature>
<dbReference type="Pfam" id="PF13520">
    <property type="entry name" value="AA_permease_2"/>
    <property type="match status" value="2"/>
</dbReference>
<feature type="transmembrane region" description="Helical" evidence="6">
    <location>
        <begin position="32"/>
        <end position="52"/>
    </location>
</feature>
<feature type="region of interest" description="Disordered" evidence="5">
    <location>
        <begin position="544"/>
        <end position="565"/>
    </location>
</feature>
<dbReference type="OrthoDB" id="5982228at2759"/>
<evidence type="ECO:0000256" key="3">
    <source>
        <dbReference type="ARBA" id="ARBA00022989"/>
    </source>
</evidence>
<dbReference type="PIRSF" id="PIRSF006060">
    <property type="entry name" value="AA_transporter"/>
    <property type="match status" value="1"/>
</dbReference>
<dbReference type="PANTHER" id="PTHR11785:SF353">
    <property type="entry name" value="METHIONINE TRANSPORTER (EUROFUNG)"/>
    <property type="match status" value="1"/>
</dbReference>
<feature type="transmembrane region" description="Helical" evidence="6">
    <location>
        <begin position="335"/>
        <end position="360"/>
    </location>
</feature>
<organism evidence="7">
    <name type="scientific">Absidia glauca</name>
    <name type="common">Pin mould</name>
    <dbReference type="NCBI Taxonomy" id="4829"/>
    <lineage>
        <taxon>Eukaryota</taxon>
        <taxon>Fungi</taxon>
        <taxon>Fungi incertae sedis</taxon>
        <taxon>Mucoromycota</taxon>
        <taxon>Mucoromycotina</taxon>
        <taxon>Mucoromycetes</taxon>
        <taxon>Mucorales</taxon>
        <taxon>Cunninghamellaceae</taxon>
        <taxon>Absidia</taxon>
    </lineage>
</organism>
<evidence type="ECO:0000313" key="7">
    <source>
        <dbReference type="EMBL" id="SAL95551.1"/>
    </source>
</evidence>
<dbReference type="STRING" id="4829.A0A168KVN3"/>
<feature type="transmembrane region" description="Helical" evidence="6">
    <location>
        <begin position="287"/>
        <end position="305"/>
    </location>
</feature>
<feature type="transmembrane region" description="Helical" evidence="6">
    <location>
        <begin position="444"/>
        <end position="467"/>
    </location>
</feature>
<evidence type="ECO:0000256" key="5">
    <source>
        <dbReference type="SAM" id="MobiDB-lite"/>
    </source>
</evidence>
<feature type="transmembrane region" description="Helical" evidence="6">
    <location>
        <begin position="173"/>
        <end position="194"/>
    </location>
</feature>
<feature type="transmembrane region" description="Helical" evidence="6">
    <location>
        <begin position="247"/>
        <end position="266"/>
    </location>
</feature>
<dbReference type="Gene3D" id="1.20.1740.10">
    <property type="entry name" value="Amino acid/polyamine transporter I"/>
    <property type="match status" value="1"/>
</dbReference>
<keyword evidence="8" id="KW-1185">Reference proteome</keyword>
<evidence type="ECO:0000256" key="2">
    <source>
        <dbReference type="ARBA" id="ARBA00022692"/>
    </source>
</evidence>
<evidence type="ECO:0000256" key="1">
    <source>
        <dbReference type="ARBA" id="ARBA00004141"/>
    </source>
</evidence>
<sequence length="576" mass="63261">MADIENIHAKTPDQIDKLAPLAVGDQKLNRHLGYFSGTMINIGQIIGTGIFSNPALILQNTGSGGMMLILWVIGALTAVSGLAVFMELGTMLPRRMKCPFLGKTKDSNISILPALAEKEYLAYAFPHPRQLTAFVFMIMIGVFSRGGGLAQGSLVFGNNIVYSISAGTYKNDWYARGFGVFCITFWILVNIFSAKLAIRFNNFFTVLKITLLVLLICVGFAGMAGRLPERPNFEQNFSFDGTLNNAGSYANAIYYVIFSYGGYYNLQKVTDELKDPIKNLPRCGVSALGLTTVLYLLANVAYLSVLPLDEIRSSDLTVAANLFSKAFGGIFGSRVLPVFVGLSSFGFVGVVTYSGSRVILEFARQGHLPFGRFFSRVHPKLHTPIASLGLLYVITLIFLLAPPPGTAFQFIMAFSNYGDYFFAALCGIGLLLLRRSEPNTKRPIRAPIPLVVFYLLICVFTLVFVYIPPTSAPSAYPYWVPYIASIVFGLICIGLWYIKMVRYDGLENSYNTEIRKEGQLELYKDVFQDYQSSGTTISSHLATPASTSSIGADDDSITKHGTKSSGVHIREIDQAQ</sequence>
<evidence type="ECO:0000256" key="6">
    <source>
        <dbReference type="SAM" id="Phobius"/>
    </source>
</evidence>
<feature type="transmembrane region" description="Helical" evidence="6">
    <location>
        <begin position="64"/>
        <end position="86"/>
    </location>
</feature>
<dbReference type="PANTHER" id="PTHR11785">
    <property type="entry name" value="AMINO ACID TRANSPORTER"/>
    <property type="match status" value="1"/>
</dbReference>
<feature type="transmembrane region" description="Helical" evidence="6">
    <location>
        <begin position="131"/>
        <end position="153"/>
    </location>
</feature>
<feature type="transmembrane region" description="Helical" evidence="6">
    <location>
        <begin position="381"/>
        <end position="401"/>
    </location>
</feature>
<keyword evidence="3 6" id="KW-1133">Transmembrane helix</keyword>
<evidence type="ECO:0008006" key="9">
    <source>
        <dbReference type="Google" id="ProtNLM"/>
    </source>
</evidence>
<protein>
    <recommendedName>
        <fullName evidence="9">Amino acid permease/ SLC12A domain-containing protein</fullName>
    </recommendedName>
</protein>
<proteinExistence type="predicted"/>
<feature type="transmembrane region" description="Helical" evidence="6">
    <location>
        <begin position="206"/>
        <end position="227"/>
    </location>
</feature>
<dbReference type="OMA" id="IVPTGNM"/>
<dbReference type="InterPro" id="IPR002293">
    <property type="entry name" value="AA/rel_permease1"/>
</dbReference>